<keyword evidence="2" id="KW-1185">Reference proteome</keyword>
<dbReference type="AlphaFoldDB" id="A0A1M5JGD8"/>
<accession>A0A1M5JGD8</accession>
<evidence type="ECO:0000313" key="1">
    <source>
        <dbReference type="EMBL" id="SHG39568.1"/>
    </source>
</evidence>
<dbReference type="RefSeq" id="WP_200778339.1">
    <property type="nucleotide sequence ID" value="NZ_FQWV01000001.1"/>
</dbReference>
<evidence type="ECO:0000313" key="2">
    <source>
        <dbReference type="Proteomes" id="UP000184357"/>
    </source>
</evidence>
<protein>
    <recommendedName>
        <fullName evidence="3">Small CPxCG-related zinc finger protein</fullName>
    </recommendedName>
</protein>
<name>A0A1M5JGD8_9EURY</name>
<sequence length="52" mass="5556">MGRTCQNCGGTVTERYARVFAPDATAGPRVCPNCEDLVRDGASVREARANRG</sequence>
<dbReference type="OrthoDB" id="195311at2157"/>
<dbReference type="Pfam" id="PF24444">
    <property type="entry name" value="DUF7563"/>
    <property type="match status" value="1"/>
</dbReference>
<reference evidence="1 2" key="1">
    <citation type="submission" date="2016-11" db="EMBL/GenBank/DDBJ databases">
        <authorList>
            <person name="Jaros S."/>
            <person name="Januszkiewicz K."/>
            <person name="Wedrychowicz H."/>
        </authorList>
    </citation>
    <scope>NUCLEOTIDE SEQUENCE [LARGE SCALE GENOMIC DNA]</scope>
    <source>
        <strain evidence="1 2">DSM 9297</strain>
    </source>
</reference>
<organism evidence="1 2">
    <name type="scientific">Halobaculum gomorrense</name>
    <dbReference type="NCBI Taxonomy" id="43928"/>
    <lineage>
        <taxon>Archaea</taxon>
        <taxon>Methanobacteriati</taxon>
        <taxon>Methanobacteriota</taxon>
        <taxon>Stenosarchaea group</taxon>
        <taxon>Halobacteria</taxon>
        <taxon>Halobacteriales</taxon>
        <taxon>Haloferacaceae</taxon>
        <taxon>Halobaculum</taxon>
    </lineage>
</organism>
<dbReference type="InterPro" id="IPR055985">
    <property type="entry name" value="DUF7563"/>
</dbReference>
<evidence type="ECO:0008006" key="3">
    <source>
        <dbReference type="Google" id="ProtNLM"/>
    </source>
</evidence>
<dbReference type="EMBL" id="FQWV01000001">
    <property type="protein sequence ID" value="SHG39568.1"/>
    <property type="molecule type" value="Genomic_DNA"/>
</dbReference>
<gene>
    <name evidence="1" type="ORF">SAMN05443636_0093</name>
</gene>
<proteinExistence type="predicted"/>
<dbReference type="Proteomes" id="UP000184357">
    <property type="component" value="Unassembled WGS sequence"/>
</dbReference>